<gene>
    <name evidence="1" type="ORF">KUCAC02_018449</name>
</gene>
<comment type="caution">
    <text evidence="1">The sequence shown here is derived from an EMBL/GenBank/DDBJ whole genome shotgun (WGS) entry which is preliminary data.</text>
</comment>
<evidence type="ECO:0000313" key="2">
    <source>
        <dbReference type="Proteomes" id="UP001057452"/>
    </source>
</evidence>
<accession>A0ACB9W989</accession>
<keyword evidence="2" id="KW-1185">Reference proteome</keyword>
<feature type="non-terminal residue" evidence="1">
    <location>
        <position position="1"/>
    </location>
</feature>
<name>A0ACB9W989_CHAAC</name>
<dbReference type="Proteomes" id="UP001057452">
    <property type="component" value="Chromosome 17"/>
</dbReference>
<dbReference type="EMBL" id="CM043801">
    <property type="protein sequence ID" value="KAI4809575.1"/>
    <property type="molecule type" value="Genomic_DNA"/>
</dbReference>
<sequence>VENRGSGLQVIDSLRVNDGAQGAGRRGRNGGVKVCLVTRRVQESEAEGRVMSPCGGRGALTLPRSTPAQSALLFLISFLSFTSCVGAVLNPHRAVSWDHLLLLITVNQSAIPSMFKGQGGAFTFSGACLVSLQHAISSTFCPCSWRASEPQLDDCDSGCWDTQGLRLLLLCFWEFLFLK</sequence>
<proteinExistence type="predicted"/>
<evidence type="ECO:0000313" key="1">
    <source>
        <dbReference type="EMBL" id="KAI4809575.1"/>
    </source>
</evidence>
<reference evidence="1" key="1">
    <citation type="submission" date="2022-05" db="EMBL/GenBank/DDBJ databases">
        <title>Chromosome-level genome of Chaenocephalus aceratus.</title>
        <authorList>
            <person name="Park H."/>
        </authorList>
    </citation>
    <scope>NUCLEOTIDE SEQUENCE</scope>
    <source>
        <strain evidence="1">KU_202001</strain>
    </source>
</reference>
<feature type="non-terminal residue" evidence="1">
    <location>
        <position position="179"/>
    </location>
</feature>
<organism evidence="1 2">
    <name type="scientific">Chaenocephalus aceratus</name>
    <name type="common">Blackfin icefish</name>
    <name type="synonym">Chaenichthys aceratus</name>
    <dbReference type="NCBI Taxonomy" id="36190"/>
    <lineage>
        <taxon>Eukaryota</taxon>
        <taxon>Metazoa</taxon>
        <taxon>Chordata</taxon>
        <taxon>Craniata</taxon>
        <taxon>Vertebrata</taxon>
        <taxon>Euteleostomi</taxon>
        <taxon>Actinopterygii</taxon>
        <taxon>Neopterygii</taxon>
        <taxon>Teleostei</taxon>
        <taxon>Neoteleostei</taxon>
        <taxon>Acanthomorphata</taxon>
        <taxon>Eupercaria</taxon>
        <taxon>Perciformes</taxon>
        <taxon>Notothenioidei</taxon>
        <taxon>Channichthyidae</taxon>
        <taxon>Chaenocephalus</taxon>
    </lineage>
</organism>
<protein>
    <submittedName>
        <fullName evidence="1">Uncharacterized protein</fullName>
    </submittedName>
</protein>